<name>T0EYJ0_9LEPT</name>
<dbReference type="Proteomes" id="UP000015454">
    <property type="component" value="Unassembled WGS sequence"/>
</dbReference>
<dbReference type="EMBL" id="AHMO02000008">
    <property type="protein sequence ID" value="EQA43935.1"/>
    <property type="molecule type" value="Genomic_DNA"/>
</dbReference>
<dbReference type="STRING" id="1049789.LEP1GSC050_4219"/>
<dbReference type="AlphaFoldDB" id="T0EYJ0"/>
<evidence type="ECO:0000313" key="1">
    <source>
        <dbReference type="EMBL" id="EQA43935.1"/>
    </source>
</evidence>
<evidence type="ECO:0000313" key="2">
    <source>
        <dbReference type="Proteomes" id="UP000015454"/>
    </source>
</evidence>
<gene>
    <name evidence="1" type="ORF">LEP1GSC050_4219</name>
</gene>
<accession>T0EYJ0</accession>
<comment type="caution">
    <text evidence="1">The sequence shown here is derived from an EMBL/GenBank/DDBJ whole genome shotgun (WGS) entry which is preliminary data.</text>
</comment>
<reference evidence="1" key="1">
    <citation type="submission" date="2013-05" db="EMBL/GenBank/DDBJ databases">
        <authorList>
            <person name="Harkins D.M."/>
            <person name="Durkin A.S."/>
            <person name="Brinkac L.M."/>
            <person name="Haft D.H."/>
            <person name="Selengut J.D."/>
            <person name="Sanka R."/>
            <person name="DePew J."/>
            <person name="Purushe J."/>
            <person name="Hartskeerl R.A."/>
            <person name="Ahmed A."/>
            <person name="van der Linden H."/>
            <person name="Goris M.G.A."/>
            <person name="Vinetz J.M."/>
            <person name="Sutton G.G."/>
            <person name="Nierman W.C."/>
            <person name="Fouts D.E."/>
        </authorList>
    </citation>
    <scope>NUCLEOTIDE SEQUENCE [LARGE SCALE GENOMIC DNA]</scope>
    <source>
        <strain evidence="1">5399</strain>
    </source>
</reference>
<protein>
    <submittedName>
        <fullName evidence="1">Uncharacterized protein</fullName>
    </submittedName>
</protein>
<organism evidence="1 2">
    <name type="scientific">Leptospira broomii serovar Hurstbridge str. 5399</name>
    <dbReference type="NCBI Taxonomy" id="1049789"/>
    <lineage>
        <taxon>Bacteria</taxon>
        <taxon>Pseudomonadati</taxon>
        <taxon>Spirochaetota</taxon>
        <taxon>Spirochaetia</taxon>
        <taxon>Leptospirales</taxon>
        <taxon>Leptospiraceae</taxon>
        <taxon>Leptospira</taxon>
    </lineage>
</organism>
<sequence length="64" mass="7205">MEFVLELQQTPGGFRLPNKFVYILQGVYSASFSSFDLLKKSFLSSSLAKRLVAKRLSINFSLSV</sequence>
<proteinExistence type="predicted"/>
<keyword evidence="2" id="KW-1185">Reference proteome</keyword>